<dbReference type="SMR" id="A0A5F9C460"/>
<evidence type="ECO:0000256" key="1">
    <source>
        <dbReference type="SAM" id="SignalP"/>
    </source>
</evidence>
<protein>
    <recommendedName>
        <fullName evidence="2">KRAB domain-containing protein</fullName>
    </recommendedName>
</protein>
<keyword evidence="1" id="KW-0732">Signal</keyword>
<dbReference type="SMART" id="SM00349">
    <property type="entry name" value="KRAB"/>
    <property type="match status" value="1"/>
</dbReference>
<dbReference type="PANTHER" id="PTHR23232:SF157">
    <property type="entry name" value="ZINC FINGER PROTEIN 525"/>
    <property type="match status" value="1"/>
</dbReference>
<evidence type="ECO:0000259" key="2">
    <source>
        <dbReference type="PROSITE" id="PS50805"/>
    </source>
</evidence>
<feature type="chain" id="PRO_5023900147" description="KRAB domain-containing protein" evidence="1">
    <location>
        <begin position="20"/>
        <end position="81"/>
    </location>
</feature>
<dbReference type="Bgee" id="ENSOCUG00000033040">
    <property type="expression patterns" value="Expressed in testis"/>
</dbReference>
<accession>A0A5F9C460</accession>
<dbReference type="Pfam" id="PF01352">
    <property type="entry name" value="KRAB"/>
    <property type="match status" value="1"/>
</dbReference>
<organism evidence="3 4">
    <name type="scientific">Oryctolagus cuniculus</name>
    <name type="common">Rabbit</name>
    <dbReference type="NCBI Taxonomy" id="9986"/>
    <lineage>
        <taxon>Eukaryota</taxon>
        <taxon>Metazoa</taxon>
        <taxon>Chordata</taxon>
        <taxon>Craniata</taxon>
        <taxon>Vertebrata</taxon>
        <taxon>Euteleostomi</taxon>
        <taxon>Mammalia</taxon>
        <taxon>Eutheria</taxon>
        <taxon>Euarchontoglires</taxon>
        <taxon>Glires</taxon>
        <taxon>Lagomorpha</taxon>
        <taxon>Leporidae</taxon>
        <taxon>Oryctolagus</taxon>
    </lineage>
</organism>
<dbReference type="InterPro" id="IPR036051">
    <property type="entry name" value="KRAB_dom_sf"/>
</dbReference>
<dbReference type="CDD" id="cd07765">
    <property type="entry name" value="KRAB_A-box"/>
    <property type="match status" value="1"/>
</dbReference>
<reference evidence="3 4" key="1">
    <citation type="journal article" date="2011" name="Nature">
        <title>A high-resolution map of human evolutionary constraint using 29 mammals.</title>
        <authorList>
            <person name="Lindblad-Toh K."/>
            <person name="Garber M."/>
            <person name="Zuk O."/>
            <person name="Lin M.F."/>
            <person name="Parker B.J."/>
            <person name="Washietl S."/>
            <person name="Kheradpour P."/>
            <person name="Ernst J."/>
            <person name="Jordan G."/>
            <person name="Mauceli E."/>
            <person name="Ward L.D."/>
            <person name="Lowe C.B."/>
            <person name="Holloway A.K."/>
            <person name="Clamp M."/>
            <person name="Gnerre S."/>
            <person name="Alfoldi J."/>
            <person name="Beal K."/>
            <person name="Chang J."/>
            <person name="Clawson H."/>
            <person name="Cuff J."/>
            <person name="Di Palma F."/>
            <person name="Fitzgerald S."/>
            <person name="Flicek P."/>
            <person name="Guttman M."/>
            <person name="Hubisz M.J."/>
            <person name="Jaffe D.B."/>
            <person name="Jungreis I."/>
            <person name="Kent W.J."/>
            <person name="Kostka D."/>
            <person name="Lara M."/>
            <person name="Martins A.L."/>
            <person name="Massingham T."/>
            <person name="Moltke I."/>
            <person name="Raney B.J."/>
            <person name="Rasmussen M.D."/>
            <person name="Robinson J."/>
            <person name="Stark A."/>
            <person name="Vilella A.J."/>
            <person name="Wen J."/>
            <person name="Xie X."/>
            <person name="Zody M.C."/>
            <person name="Baldwin J."/>
            <person name="Bloom T."/>
            <person name="Chin C.W."/>
            <person name="Heiman D."/>
            <person name="Nicol R."/>
            <person name="Nusbaum C."/>
            <person name="Young S."/>
            <person name="Wilkinson J."/>
            <person name="Worley K.C."/>
            <person name="Kovar C.L."/>
            <person name="Muzny D.M."/>
            <person name="Gibbs R.A."/>
            <person name="Cree A."/>
            <person name="Dihn H.H."/>
            <person name="Fowler G."/>
            <person name="Jhangiani S."/>
            <person name="Joshi V."/>
            <person name="Lee S."/>
            <person name="Lewis L.R."/>
            <person name="Nazareth L.V."/>
            <person name="Okwuonu G."/>
            <person name="Santibanez J."/>
            <person name="Warren W.C."/>
            <person name="Mardis E.R."/>
            <person name="Weinstock G.M."/>
            <person name="Wilson R.K."/>
            <person name="Delehaunty K."/>
            <person name="Dooling D."/>
            <person name="Fronik C."/>
            <person name="Fulton L."/>
            <person name="Fulton B."/>
            <person name="Graves T."/>
            <person name="Minx P."/>
            <person name="Sodergren E."/>
            <person name="Birney E."/>
            <person name="Margulies E.H."/>
            <person name="Herrero J."/>
            <person name="Green E.D."/>
            <person name="Haussler D."/>
            <person name="Siepel A."/>
            <person name="Goldman N."/>
            <person name="Pollard K.S."/>
            <person name="Pedersen J.S."/>
            <person name="Lander E.S."/>
            <person name="Kellis M."/>
        </authorList>
    </citation>
    <scope>NUCLEOTIDE SEQUENCE [LARGE SCALE GENOMIC DNA]</scope>
    <source>
        <strain evidence="4">Thorbecke</strain>
    </source>
</reference>
<dbReference type="Ensembl" id="ENSOCUT00000038818.1">
    <property type="protein sequence ID" value="ENSOCUP00000028550.1"/>
    <property type="gene ID" value="ENSOCUG00000033040.1"/>
</dbReference>
<evidence type="ECO:0000313" key="3">
    <source>
        <dbReference type="Ensembl" id="ENSOCUP00000028550.1"/>
    </source>
</evidence>
<dbReference type="InParanoid" id="A0A5F9C460"/>
<sequence length="81" mass="9634">MHQCWFLNVLMTFKLLAMTFTWEEWRQLDQDQKHLYQEVMMETCRHLVSLGRAHLSLPPFLSHSGLEKAFWSQASHAGVWS</sequence>
<evidence type="ECO:0000313" key="4">
    <source>
        <dbReference type="Proteomes" id="UP000001811"/>
    </source>
</evidence>
<dbReference type="Proteomes" id="UP000001811">
    <property type="component" value="Unplaced"/>
</dbReference>
<dbReference type="GO" id="GO:0006355">
    <property type="term" value="P:regulation of DNA-templated transcription"/>
    <property type="evidence" value="ECO:0007669"/>
    <property type="project" value="InterPro"/>
</dbReference>
<dbReference type="AlphaFoldDB" id="A0A5F9C460"/>
<dbReference type="PANTHER" id="PTHR23232">
    <property type="entry name" value="KRAB DOMAIN C2H2 ZINC FINGER"/>
    <property type="match status" value="1"/>
</dbReference>
<feature type="signal peptide" evidence="1">
    <location>
        <begin position="1"/>
        <end position="19"/>
    </location>
</feature>
<reference evidence="3" key="2">
    <citation type="submission" date="2025-08" db="UniProtKB">
        <authorList>
            <consortium name="Ensembl"/>
        </authorList>
    </citation>
    <scope>IDENTIFICATION</scope>
    <source>
        <strain evidence="3">Thorbecke</strain>
    </source>
</reference>
<name>A0A5F9C460_RABIT</name>
<dbReference type="PROSITE" id="PS50805">
    <property type="entry name" value="KRAB"/>
    <property type="match status" value="1"/>
</dbReference>
<proteinExistence type="predicted"/>
<dbReference type="InterPro" id="IPR001909">
    <property type="entry name" value="KRAB"/>
</dbReference>
<keyword evidence="4" id="KW-1185">Reference proteome</keyword>
<dbReference type="SUPFAM" id="SSF109640">
    <property type="entry name" value="KRAB domain (Kruppel-associated box)"/>
    <property type="match status" value="1"/>
</dbReference>
<dbReference type="InterPro" id="IPR050169">
    <property type="entry name" value="Krueppel_C2H2_ZnF"/>
</dbReference>
<dbReference type="Gene3D" id="6.10.140.140">
    <property type="match status" value="1"/>
</dbReference>
<reference evidence="3" key="3">
    <citation type="submission" date="2025-09" db="UniProtKB">
        <authorList>
            <consortium name="Ensembl"/>
        </authorList>
    </citation>
    <scope>IDENTIFICATION</scope>
    <source>
        <strain evidence="3">Thorbecke</strain>
    </source>
</reference>
<dbReference type="GeneTree" id="ENSGT00980000199360"/>
<feature type="domain" description="KRAB" evidence="2">
    <location>
        <begin position="11"/>
        <end position="81"/>
    </location>
</feature>